<proteinExistence type="predicted"/>
<comment type="caution">
    <text evidence="1">The sequence shown here is derived from an EMBL/GenBank/DDBJ whole genome shotgun (WGS) entry which is preliminary data.</text>
</comment>
<gene>
    <name evidence="1" type="ORF">CDA63_09030</name>
</gene>
<keyword evidence="2" id="KW-1185">Reference proteome</keyword>
<sequence length="150" mass="15809">MPAVCAPNSTTADELLAQPTTYNDGPASDLLTPAEVASGCRLYEVPNSHLAPALLKGDYVVCQPLSVAHWAAIAPKSCCLILRQYEAAADGSWPTFQGHSLGHIVSNGLRYGGELLALQDDGHSDALIPSGIPAEELVGVCKIVRSIRFL</sequence>
<organism evidence="1 2">
    <name type="scientific">Hymenobacter amundsenii</name>
    <dbReference type="NCBI Taxonomy" id="2006685"/>
    <lineage>
        <taxon>Bacteria</taxon>
        <taxon>Pseudomonadati</taxon>
        <taxon>Bacteroidota</taxon>
        <taxon>Cytophagia</taxon>
        <taxon>Cytophagales</taxon>
        <taxon>Hymenobacteraceae</taxon>
        <taxon>Hymenobacter</taxon>
    </lineage>
</organism>
<protein>
    <submittedName>
        <fullName evidence="1">Uncharacterized protein</fullName>
    </submittedName>
</protein>
<reference evidence="1 2" key="1">
    <citation type="submission" date="2017-06" db="EMBL/GenBank/DDBJ databases">
        <title>Hymenobacter amundsenii sp. nov. isolated from regoliths in Antarctica.</title>
        <authorList>
            <person name="Sedlacek I."/>
            <person name="Kralova S."/>
            <person name="Pantucek R."/>
            <person name="Svec P."/>
            <person name="Holochova P."/>
            <person name="Stankova E."/>
            <person name="Vrbovska V."/>
            <person name="Busse H.-J."/>
        </authorList>
    </citation>
    <scope>NUCLEOTIDE SEQUENCE [LARGE SCALE GENOMIC DNA]</scope>
    <source>
        <strain evidence="1 2">CCM 8682</strain>
    </source>
</reference>
<dbReference type="AlphaFoldDB" id="A0A246FLD4"/>
<dbReference type="EMBL" id="NIRR01000011">
    <property type="protein sequence ID" value="OWP63509.1"/>
    <property type="molecule type" value="Genomic_DNA"/>
</dbReference>
<dbReference type="Proteomes" id="UP000197277">
    <property type="component" value="Unassembled WGS sequence"/>
</dbReference>
<evidence type="ECO:0000313" key="2">
    <source>
        <dbReference type="Proteomes" id="UP000197277"/>
    </source>
</evidence>
<name>A0A246FLD4_9BACT</name>
<evidence type="ECO:0000313" key="1">
    <source>
        <dbReference type="EMBL" id="OWP63509.1"/>
    </source>
</evidence>
<accession>A0A246FLD4</accession>